<reference evidence="6" key="1">
    <citation type="submission" date="2017-04" db="EMBL/GenBank/DDBJ databases">
        <title>Plasmodium gonderi genome.</title>
        <authorList>
            <person name="Arisue N."/>
            <person name="Honma H."/>
            <person name="Kawai S."/>
            <person name="Tougan T."/>
            <person name="Tanabe K."/>
            <person name="Horii T."/>
        </authorList>
    </citation>
    <scope>NUCLEOTIDE SEQUENCE [LARGE SCALE GENOMIC DNA]</scope>
    <source>
        <strain evidence="6">ATCC 30045</strain>
    </source>
</reference>
<dbReference type="EMBL" id="BDQF01000008">
    <property type="protein sequence ID" value="GAW80107.1"/>
    <property type="molecule type" value="Genomic_DNA"/>
</dbReference>
<evidence type="ECO:0000256" key="2">
    <source>
        <dbReference type="SAM" id="MobiDB-lite"/>
    </source>
</evidence>
<dbReference type="Gene3D" id="2.10.50.10">
    <property type="entry name" value="Tumor Necrosis Factor Receptor, subunit A, domain 2"/>
    <property type="match status" value="1"/>
</dbReference>
<dbReference type="SUPFAM" id="SSF57586">
    <property type="entry name" value="TNF receptor-like"/>
    <property type="match status" value="1"/>
</dbReference>
<feature type="transmembrane region" description="Helical" evidence="3">
    <location>
        <begin position="350"/>
        <end position="375"/>
    </location>
</feature>
<feature type="coiled-coil region" evidence="1">
    <location>
        <begin position="545"/>
        <end position="573"/>
    </location>
</feature>
<dbReference type="SUPFAM" id="SSF49899">
    <property type="entry name" value="Concanavalin A-like lectins/glucanases"/>
    <property type="match status" value="1"/>
</dbReference>
<dbReference type="OrthoDB" id="413581at2759"/>
<dbReference type="Pfam" id="PF07699">
    <property type="entry name" value="Ephrin_rec_like"/>
    <property type="match status" value="1"/>
</dbReference>
<feature type="transmembrane region" description="Helical" evidence="3">
    <location>
        <begin position="456"/>
        <end position="473"/>
    </location>
</feature>
<keyword evidence="3" id="KW-0472">Membrane</keyword>
<evidence type="ECO:0000256" key="1">
    <source>
        <dbReference type="SAM" id="Coils"/>
    </source>
</evidence>
<feature type="coiled-coil region" evidence="1">
    <location>
        <begin position="1832"/>
        <end position="1859"/>
    </location>
</feature>
<feature type="transmembrane region" description="Helical" evidence="3">
    <location>
        <begin position="690"/>
        <end position="709"/>
    </location>
</feature>
<keyword evidence="3" id="KW-1133">Transmembrane helix</keyword>
<protein>
    <recommendedName>
        <fullName evidence="4">Tyrosine-protein kinase ephrin type A/B receptor-like domain-containing protein</fullName>
    </recommendedName>
</protein>
<dbReference type="SMART" id="SM01411">
    <property type="entry name" value="Ephrin_rec_like"/>
    <property type="match status" value="1"/>
</dbReference>
<feature type="transmembrane region" description="Helical" evidence="3">
    <location>
        <begin position="402"/>
        <end position="424"/>
    </location>
</feature>
<feature type="transmembrane region" description="Helical" evidence="3">
    <location>
        <begin position="493"/>
        <end position="514"/>
    </location>
</feature>
<name>A0A1Y1JFX1_PLAGO</name>
<evidence type="ECO:0000256" key="3">
    <source>
        <dbReference type="SAM" id="Phobius"/>
    </source>
</evidence>
<organism evidence="5 6">
    <name type="scientific">Plasmodium gonderi</name>
    <dbReference type="NCBI Taxonomy" id="77519"/>
    <lineage>
        <taxon>Eukaryota</taxon>
        <taxon>Sar</taxon>
        <taxon>Alveolata</taxon>
        <taxon>Apicomplexa</taxon>
        <taxon>Aconoidasida</taxon>
        <taxon>Haemosporida</taxon>
        <taxon>Plasmodiidae</taxon>
        <taxon>Plasmodium</taxon>
        <taxon>Plasmodium (Plasmodium)</taxon>
    </lineage>
</organism>
<feature type="transmembrane region" description="Helical" evidence="3">
    <location>
        <begin position="265"/>
        <end position="289"/>
    </location>
</feature>
<keyword evidence="3" id="KW-0812">Transmembrane</keyword>
<proteinExistence type="predicted"/>
<feature type="transmembrane region" description="Helical" evidence="3">
    <location>
        <begin position="220"/>
        <end position="244"/>
    </location>
</feature>
<keyword evidence="6" id="KW-1185">Reference proteome</keyword>
<feature type="coiled-coil region" evidence="1">
    <location>
        <begin position="1328"/>
        <end position="1359"/>
    </location>
</feature>
<feature type="domain" description="Tyrosine-protein kinase ephrin type A/B receptor-like" evidence="4">
    <location>
        <begin position="67"/>
        <end position="106"/>
    </location>
</feature>
<dbReference type="InterPro" id="IPR013320">
    <property type="entry name" value="ConA-like_dom_sf"/>
</dbReference>
<dbReference type="PANTHER" id="PTHR46967:SF2">
    <property type="entry name" value="SUSHI, VON WILLEBRAND FACTOR TYPE A, EGF AND PENTRAXIN DOMAIN-CONTAINING PROTEIN 1-LIKE"/>
    <property type="match status" value="1"/>
</dbReference>
<comment type="caution">
    <text evidence="5">The sequence shown here is derived from an EMBL/GenBank/DDBJ whole genome shotgun (WGS) entry which is preliminary data.</text>
</comment>
<feature type="transmembrane region" description="Helical" evidence="3">
    <location>
        <begin position="966"/>
        <end position="982"/>
    </location>
</feature>
<feature type="transmembrane region" description="Helical" evidence="3">
    <location>
        <begin position="721"/>
        <end position="745"/>
    </location>
</feature>
<dbReference type="GeneID" id="39746820"/>
<evidence type="ECO:0000259" key="4">
    <source>
        <dbReference type="Pfam" id="PF07699"/>
    </source>
</evidence>
<dbReference type="RefSeq" id="XP_028542696.1">
    <property type="nucleotide sequence ID" value="XM_028686895.1"/>
</dbReference>
<feature type="compositionally biased region" description="Basic and acidic residues" evidence="2">
    <location>
        <begin position="612"/>
        <end position="643"/>
    </location>
</feature>
<evidence type="ECO:0000313" key="5">
    <source>
        <dbReference type="EMBL" id="GAW80107.1"/>
    </source>
</evidence>
<dbReference type="CDD" id="cd00185">
    <property type="entry name" value="TNFRSF"/>
    <property type="match status" value="1"/>
</dbReference>
<evidence type="ECO:0000313" key="6">
    <source>
        <dbReference type="Proteomes" id="UP000195521"/>
    </source>
</evidence>
<feature type="transmembrane region" description="Helical" evidence="3">
    <location>
        <begin position="301"/>
        <end position="325"/>
    </location>
</feature>
<dbReference type="OMA" id="ILCFKKG"/>
<accession>A0A1Y1JFX1</accession>
<dbReference type="InterPro" id="IPR011641">
    <property type="entry name" value="Tyr-kin_ephrin_A/B_rcpt-like"/>
</dbReference>
<sequence>MGIKFVILMNLAFIRWDTEIYELINKLGGEKKIRQLSVKCKAGEMLTHNYKCEKCKKGFYNISRDNKICLPCPLGTFSNKLGSIVCRNCPDGSTTKSTGSKVSLDCVCNKGFKLDTIVGRCTKCNSLESCDDDDDENVWSYKNMCMKERGKEYAELCNKVRTNEVYNFQILCFKKGVCLNDKGRRSCLEGNKLIQCKICAENFRQDFITPAKSPCVFCSFATYVIVLYFVALALFINILIVNCINNEREIRIIRIFIKYMQFMSLLRYVNSNYSNFLLHVLHFFTIGIPLNEIFDCLFMKINFLLVLPLLLLVFSILGTVVLVLLRKEGENTTSSLARNNKLKAKENWKYFMEFFILYHEYLYFEIMRLCIFFYFCNYDEFRRGNFLIIDDSLECTKMKSKYFIKIWIIVIYNTFVNFFHYFLFPLKKYVKEYVPILDALWVIKLKVSTLSPSDDFFLLLFLILFYKRFFNNINISLDFYYKNGIYNNNIHTFQFVIIVLLFFLYILIMFLCVYEYNDYTVEVQPNGYTNKQHMNNGVKSLHVYEDEEEREKKENKINIMELHNNRIREVEKEELKNANLGTQNEEMSNVPPDNSHTREVMPYVSCEEEEEEKRKKEEGLNMDKCKSRNVEKNEDPKFDGKHSESKNKKYYVVQIKGTHKQIHCIPLLGTHKIVSWVYKWMRKSAPIDKFFYYFSMFIYLTILLSYYTFLSYVHTRNLLDILTIICVTCNGLIYATISMLFIIFGRESYMKKENKKWFTGSFIKKRIEKMKGVNIFRRRMGRGTKIEERNGRNVKIFNVRNNKIEEQYVSKNEKRSIKLINNILKNSTSFKIHFEEIDLKLEVGSYDKVEEKKKFIKRYKLLKISKKWILFLQNILDLSDEPEKCICMLINLTLDKEFPSLDMDTCLKILKKNHFAGMKNVETILKNFLKYTNQFLSILERKQKRKKKHATTNGSLGRSGKNHDEMSIIFAWGLGILSFGNLQDINYNISTILFHVSNVLSKCRYMKYLIDYYYFRNIRYFGSLPFYNVGNYCLTNETIAWGTDPICTSFINSMYEYEYEEQENNINVIDTGVGNHSMKLEVIRKDYHSGRCINGRSTHISVDASKQQTHLKEKFEKMDQNDDCNNYDKCDMSDKIRKMENLQEELPVSLINRSQNNIPQTWFTNGGRGRRYRETKGGFPFEYDLTRVYARELCRIYIHCLLADVSEMYLNIYYTQECEKYLQNGILNLWGCHKSVNLYMKRYYKHLENCAVFEGNMNVNCLEGKIKYEDGNNMTGITFNIEDYLSKRVIEIDFYGQFEYLSCDMKKYLINLTQEGDYLNINELTKFSEAHGNKLEEKEKRKKKEREEEKKKRKKKSEEFFKIFTNALPVSIEKCCLKFLDENEFKVIEEEKRKKRNFIISCENMGDEYFNIHVLKNYEEKITYFQIDSYGGVISVKGEFVSKGQTFSSVCNNEKEKRKTNSEVERGYNTNLRKNEDDYLLTEDGLEILNKNMHSFMNYDRVRGSQLEIFTHNCYENYVGITGDLKGMNFRDKNSLVIVNPPIIIPKECTIELWLFVNSRNGKTNGNEKNFLFCDIKGNSLFVIVRKGGNIEDVEIHISDKRKLSSYFKKMNTNTDEKNGNVKGEKVPAKNDSCSVYIKCKKSRKWNKIHTIVKQDQWNLLHLTKCTNGLIYYINGKYINSISNEILNLDNQFEMSIFGNSCFGNNNIGLCSSFKIFEFLNKEEIKRRYRIIKNLKGREIVGDNLCMEIKDDIIEGIDIRDKCMQNWVFFMYFSQSQKENTRVLPVINDSNYKVSVYQLRFVVSKFADNNLHKRQNVPWVDKGGIRGWPYRNKELQEEMKKLEGRNEENKEDNKELYKRHEKIIRIDNREEYGYNVYFKKVKRKKDVPKIYGIDIFSDLLTYACDLSKFYNLILNPSLSIYNELAKPFGYTLCLWIFLPIEKNISFSALVSGEKDAHICIFSNHMVIGCIENYKGEKKNGITFYHSSGCSIKSMKRGWYYLTVVGTLRGQFYFINGFFKGYHKFCSFDNIKYIGNSSLFINPFPYISFFKMVTKPLSVNEIMYEYSCPTHSNLNSFYSSSYLYFLFANLFTGVSENNNSIVTLSDKSSPSTDLEKEQYVHFEITECCNVHIYPYRERENYDFTLSVTSMENRKLYFFNKRNYQINNLNIHLNVIIVLPQYWTIFAFVNLSYVNKYSYHCLVGGENGSSHIAIKGSDLSLGVLTNSSENFLQKEVLDEVSNEEKASYLRMYYFGNDQNKSTTNRNIDSDNIILCPTNQRMYYQKFNTSGYTFQGEQNKEILLTTRCRINEQTFFINSHKVGVCKSCLSPISCIGNCLSVNNEYLSPFGLYKFVRIVFEDVTDENIGAYYHSLHLLEEQR</sequence>
<dbReference type="PANTHER" id="PTHR46967">
    <property type="entry name" value="INSULIN-LIKE GROWTH FACTOR BINDING PROTEIN,N-TERMINAL"/>
    <property type="match status" value="1"/>
</dbReference>
<keyword evidence="1" id="KW-0175">Coiled coil</keyword>
<gene>
    <name evidence="5" type="ORF">PGO_070220</name>
</gene>
<dbReference type="Proteomes" id="UP000195521">
    <property type="component" value="Unassembled WGS sequence"/>
</dbReference>
<feature type="region of interest" description="Disordered" evidence="2">
    <location>
        <begin position="604"/>
        <end position="643"/>
    </location>
</feature>